<dbReference type="Gene3D" id="2.60.120.260">
    <property type="entry name" value="Galactose-binding domain-like"/>
    <property type="match status" value="1"/>
</dbReference>
<feature type="region of interest" description="Disordered" evidence="1">
    <location>
        <begin position="492"/>
        <end position="519"/>
    </location>
</feature>
<dbReference type="EMBL" id="MU157872">
    <property type="protein sequence ID" value="KAF9526386.1"/>
    <property type="molecule type" value="Genomic_DNA"/>
</dbReference>
<gene>
    <name evidence="3" type="ORF">CPB83DRAFT_896219</name>
</gene>
<feature type="region of interest" description="Disordered" evidence="1">
    <location>
        <begin position="282"/>
        <end position="312"/>
    </location>
</feature>
<keyword evidence="4" id="KW-1185">Reference proteome</keyword>
<protein>
    <submittedName>
        <fullName evidence="3">Uncharacterized protein</fullName>
    </submittedName>
</protein>
<feature type="compositionally biased region" description="Low complexity" evidence="1">
    <location>
        <begin position="282"/>
        <end position="294"/>
    </location>
</feature>
<accession>A0A9P6EC50</accession>
<keyword evidence="2" id="KW-0812">Transmembrane</keyword>
<dbReference type="OrthoDB" id="3013353at2759"/>
<evidence type="ECO:0000256" key="1">
    <source>
        <dbReference type="SAM" id="MobiDB-lite"/>
    </source>
</evidence>
<feature type="transmembrane region" description="Helical" evidence="2">
    <location>
        <begin position="322"/>
        <end position="345"/>
    </location>
</feature>
<dbReference type="Proteomes" id="UP000807306">
    <property type="component" value="Unassembled WGS sequence"/>
</dbReference>
<evidence type="ECO:0000256" key="2">
    <source>
        <dbReference type="SAM" id="Phobius"/>
    </source>
</evidence>
<feature type="region of interest" description="Disordered" evidence="1">
    <location>
        <begin position="422"/>
        <end position="444"/>
    </location>
</feature>
<evidence type="ECO:0000313" key="3">
    <source>
        <dbReference type="EMBL" id="KAF9526386.1"/>
    </source>
</evidence>
<dbReference type="AlphaFoldDB" id="A0A9P6EC50"/>
<feature type="compositionally biased region" description="Polar residues" evidence="1">
    <location>
        <begin position="295"/>
        <end position="312"/>
    </location>
</feature>
<keyword evidence="2" id="KW-0472">Membrane</keyword>
<comment type="caution">
    <text evidence="3">The sequence shown here is derived from an EMBL/GenBank/DDBJ whole genome shotgun (WGS) entry which is preliminary data.</text>
</comment>
<name>A0A9P6EC50_9AGAR</name>
<sequence>MAESPLWVVVDDTSQEIQYQGNSWFADIGSQDAAGPFGPPYRSTLHGTKSSASLSFSFSTAVTVAGTMLLKDTGNGLDPKWECFIDGKSIGSNPTLGTWPENNKNICGPTDSIPDGQHTLTVNATSQTGQTFWFDNIQYIPSPNASRDNALVMLNPTYPEFKYGPAWTDLAGLPMKATSQAGSKFEYDFEGVSLEWFGAFPKDLPGTSATATYSVDGQTPVTFNLQGHPSDATSNIYHIKFFETPKYPNGNHHLTVVHNGDSTTTPLILYYLVVQNGTSLKTTSTSSNSKPSSTEFGSTPQAPLATTSNSTDTVVHKTSTGAIAGGVIGGVLFLGCIFALILLCLRRRKPQTSEIRASNMAQDASYRVQPFTHQYGATISENSATNLTSPTSAWVANVASRNHSATNSTNVYTSNPVPFPYGSSSSGASPERQPGGYHVSNPSFGSINSASSPGFGISSKHLTIPAPVPLVSPVGPPMSQKGREIAAAETLAQAGRVGANSSQIRRPGESSELPPDYSI</sequence>
<keyword evidence="2" id="KW-1133">Transmembrane helix</keyword>
<organism evidence="3 4">
    <name type="scientific">Crepidotus variabilis</name>
    <dbReference type="NCBI Taxonomy" id="179855"/>
    <lineage>
        <taxon>Eukaryota</taxon>
        <taxon>Fungi</taxon>
        <taxon>Dikarya</taxon>
        <taxon>Basidiomycota</taxon>
        <taxon>Agaricomycotina</taxon>
        <taxon>Agaricomycetes</taxon>
        <taxon>Agaricomycetidae</taxon>
        <taxon>Agaricales</taxon>
        <taxon>Agaricineae</taxon>
        <taxon>Crepidotaceae</taxon>
        <taxon>Crepidotus</taxon>
    </lineage>
</organism>
<reference evidence="3" key="1">
    <citation type="submission" date="2020-11" db="EMBL/GenBank/DDBJ databases">
        <authorList>
            <consortium name="DOE Joint Genome Institute"/>
            <person name="Ahrendt S."/>
            <person name="Riley R."/>
            <person name="Andreopoulos W."/>
            <person name="Labutti K."/>
            <person name="Pangilinan J."/>
            <person name="Ruiz-Duenas F.J."/>
            <person name="Barrasa J.M."/>
            <person name="Sanchez-Garcia M."/>
            <person name="Camarero S."/>
            <person name="Miyauchi S."/>
            <person name="Serrano A."/>
            <person name="Linde D."/>
            <person name="Babiker R."/>
            <person name="Drula E."/>
            <person name="Ayuso-Fernandez I."/>
            <person name="Pacheco R."/>
            <person name="Padilla G."/>
            <person name="Ferreira P."/>
            <person name="Barriuso J."/>
            <person name="Kellner H."/>
            <person name="Castanera R."/>
            <person name="Alfaro M."/>
            <person name="Ramirez L."/>
            <person name="Pisabarro A.G."/>
            <person name="Kuo A."/>
            <person name="Tritt A."/>
            <person name="Lipzen A."/>
            <person name="He G."/>
            <person name="Yan M."/>
            <person name="Ng V."/>
            <person name="Cullen D."/>
            <person name="Martin F."/>
            <person name="Rosso M.-N."/>
            <person name="Henrissat B."/>
            <person name="Hibbett D."/>
            <person name="Martinez A.T."/>
            <person name="Grigoriev I.V."/>
        </authorList>
    </citation>
    <scope>NUCLEOTIDE SEQUENCE</scope>
    <source>
        <strain evidence="3">CBS 506.95</strain>
    </source>
</reference>
<proteinExistence type="predicted"/>
<evidence type="ECO:0000313" key="4">
    <source>
        <dbReference type="Proteomes" id="UP000807306"/>
    </source>
</evidence>